<dbReference type="GO" id="GO:0000921">
    <property type="term" value="P:septin ring assembly"/>
    <property type="evidence" value="ECO:0007669"/>
    <property type="project" value="TreeGrafter"/>
</dbReference>
<dbReference type="EMBL" id="CP000284">
    <property type="protein sequence ID" value="ABE48395.1"/>
    <property type="molecule type" value="Genomic_DNA"/>
</dbReference>
<evidence type="ECO:0000256" key="4">
    <source>
        <dbReference type="ARBA" id="ARBA00022618"/>
    </source>
</evidence>
<evidence type="ECO:0000256" key="3">
    <source>
        <dbReference type="ARBA" id="ARBA00022490"/>
    </source>
</evidence>
<dbReference type="InterPro" id="IPR007838">
    <property type="entry name" value="Cell_div_ZapA-like"/>
</dbReference>
<keyword evidence="11" id="KW-1185">Reference proteome</keyword>
<dbReference type="KEGG" id="mfa:Mfla_0124"/>
<dbReference type="HOGENOM" id="CLU_116623_2_0_4"/>
<comment type="subunit">
    <text evidence="8">Homodimer. Interacts with FtsZ.</text>
</comment>
<comment type="function">
    <text evidence="7">Activator of cell division through the inhibition of FtsZ GTPase activity, therefore promoting FtsZ assembly into bundles of protofilaments necessary for the formation of the division Z ring. It is recruited early at mid-cell but it is not essential for cell division.</text>
</comment>
<accession>Q1GXI9</accession>
<dbReference type="InterPro" id="IPR042233">
    <property type="entry name" value="Cell_div_ZapA_N"/>
</dbReference>
<evidence type="ECO:0000256" key="1">
    <source>
        <dbReference type="ARBA" id="ARBA00004496"/>
    </source>
</evidence>
<dbReference type="InterPro" id="IPR036192">
    <property type="entry name" value="Cell_div_ZapA-like_sf"/>
</dbReference>
<dbReference type="OrthoDB" id="5297208at2"/>
<evidence type="ECO:0000313" key="11">
    <source>
        <dbReference type="Proteomes" id="UP000002440"/>
    </source>
</evidence>
<keyword evidence="5" id="KW-0717">Septation</keyword>
<dbReference type="PANTHER" id="PTHR34981:SF1">
    <property type="entry name" value="CELL DIVISION PROTEIN ZAPA"/>
    <property type="match status" value="1"/>
</dbReference>
<dbReference type="Gene3D" id="3.30.160.880">
    <property type="entry name" value="Cell division protein ZapA protomer, N-terminal domain"/>
    <property type="match status" value="1"/>
</dbReference>
<dbReference type="eggNOG" id="COG3027">
    <property type="taxonomic scope" value="Bacteria"/>
</dbReference>
<reference evidence="10 11" key="1">
    <citation type="submission" date="2006-03" db="EMBL/GenBank/DDBJ databases">
        <title>Complete sequence of Methylobacillus flagellatus KT.</title>
        <authorList>
            <consortium name="US DOE Joint Genome Institute"/>
            <person name="Copeland A."/>
            <person name="Lucas S."/>
            <person name="Lapidus A."/>
            <person name="Barry K."/>
            <person name="Detter J.C."/>
            <person name="Glavina del Rio T."/>
            <person name="Hammon N."/>
            <person name="Israni S."/>
            <person name="Dalin E."/>
            <person name="Tice H."/>
            <person name="Pitluck S."/>
            <person name="Brettin T."/>
            <person name="Bruce D."/>
            <person name="Han C."/>
            <person name="Tapia R."/>
            <person name="Saunders E."/>
            <person name="Gilna P."/>
            <person name="Schmutz J."/>
            <person name="Larimer F."/>
            <person name="Land M."/>
            <person name="Kyrpides N."/>
            <person name="Anderson I."/>
            <person name="Richardson P."/>
        </authorList>
    </citation>
    <scope>NUCLEOTIDE SEQUENCE [LARGE SCALE GENOMIC DNA]</scope>
    <source>
        <strain evidence="11">KT / ATCC 51484 / DSM 6875</strain>
    </source>
</reference>
<evidence type="ECO:0000256" key="8">
    <source>
        <dbReference type="ARBA" id="ARBA00026068"/>
    </source>
</evidence>
<gene>
    <name evidence="10" type="ordered locus">Mfla_0124</name>
</gene>
<proteinExistence type="predicted"/>
<dbReference type="GO" id="GO:0005829">
    <property type="term" value="C:cytosol"/>
    <property type="evidence" value="ECO:0007669"/>
    <property type="project" value="TreeGrafter"/>
</dbReference>
<comment type="subcellular location">
    <subcellularLocation>
        <location evidence="1">Cytoplasm</location>
    </subcellularLocation>
</comment>
<dbReference type="GO" id="GO:0032153">
    <property type="term" value="C:cell division site"/>
    <property type="evidence" value="ECO:0007669"/>
    <property type="project" value="TreeGrafter"/>
</dbReference>
<evidence type="ECO:0000256" key="5">
    <source>
        <dbReference type="ARBA" id="ARBA00023210"/>
    </source>
</evidence>
<keyword evidence="4 10" id="KW-0132">Cell division</keyword>
<dbReference type="GO" id="GO:0030428">
    <property type="term" value="C:cell septum"/>
    <property type="evidence" value="ECO:0007669"/>
    <property type="project" value="TreeGrafter"/>
</dbReference>
<dbReference type="AlphaFoldDB" id="Q1GXI9"/>
<evidence type="ECO:0000256" key="7">
    <source>
        <dbReference type="ARBA" id="ARBA00024910"/>
    </source>
</evidence>
<dbReference type="Gene3D" id="1.20.5.50">
    <property type="match status" value="1"/>
</dbReference>
<dbReference type="RefSeq" id="WP_011478492.1">
    <property type="nucleotide sequence ID" value="NC_007947.1"/>
</dbReference>
<sequence>MSSVRGVDVSIMGRELTIACTDDEREALLRSVDYLDKKMREIRDTGKVVGAEKIAIMAALNITHELLTTDAGGFDIGDFKRRITLMQEQIDAVVGDDQNPLFDRVD</sequence>
<dbReference type="GO" id="GO:0000917">
    <property type="term" value="P:division septum assembly"/>
    <property type="evidence" value="ECO:0007669"/>
    <property type="project" value="UniProtKB-KW"/>
</dbReference>
<name>Q1GXI9_METFK</name>
<evidence type="ECO:0000256" key="6">
    <source>
        <dbReference type="ARBA" id="ARBA00023306"/>
    </source>
</evidence>
<keyword evidence="3" id="KW-0963">Cytoplasm</keyword>
<evidence type="ECO:0000313" key="10">
    <source>
        <dbReference type="EMBL" id="ABE48395.1"/>
    </source>
</evidence>
<dbReference type="STRING" id="265072.Mfla_0124"/>
<dbReference type="PANTHER" id="PTHR34981">
    <property type="entry name" value="CELL DIVISION PROTEIN ZAPA"/>
    <property type="match status" value="1"/>
</dbReference>
<evidence type="ECO:0000256" key="2">
    <source>
        <dbReference type="ARBA" id="ARBA00015195"/>
    </source>
</evidence>
<protein>
    <recommendedName>
        <fullName evidence="2">Cell division protein ZapA</fullName>
    </recommendedName>
    <alternativeName>
        <fullName evidence="9">Z ring-associated protein ZapA</fullName>
    </alternativeName>
</protein>
<dbReference type="Pfam" id="PF05164">
    <property type="entry name" value="ZapA"/>
    <property type="match status" value="1"/>
</dbReference>
<evidence type="ECO:0000256" key="9">
    <source>
        <dbReference type="ARBA" id="ARBA00033158"/>
    </source>
</evidence>
<keyword evidence="6" id="KW-0131">Cell cycle</keyword>
<dbReference type="GO" id="GO:0043093">
    <property type="term" value="P:FtsZ-dependent cytokinesis"/>
    <property type="evidence" value="ECO:0007669"/>
    <property type="project" value="TreeGrafter"/>
</dbReference>
<dbReference type="Proteomes" id="UP000002440">
    <property type="component" value="Chromosome"/>
</dbReference>
<dbReference type="SUPFAM" id="SSF102829">
    <property type="entry name" value="Cell division protein ZapA-like"/>
    <property type="match status" value="1"/>
</dbReference>
<organism evidence="10 11">
    <name type="scientific">Methylobacillus flagellatus (strain ATCC 51484 / DSM 6875 / VKM B-1610 / KT)</name>
    <dbReference type="NCBI Taxonomy" id="265072"/>
    <lineage>
        <taxon>Bacteria</taxon>
        <taxon>Pseudomonadati</taxon>
        <taxon>Pseudomonadota</taxon>
        <taxon>Betaproteobacteria</taxon>
        <taxon>Nitrosomonadales</taxon>
        <taxon>Methylophilaceae</taxon>
        <taxon>Methylobacillus</taxon>
    </lineage>
</organism>